<gene>
    <name evidence="3" type="ORF">JBS370_LOCUS19759</name>
</gene>
<proteinExistence type="predicted"/>
<dbReference type="PANTHER" id="PTHR10157:SF23">
    <property type="entry name" value="MOXD1 HOMOLOG 1"/>
    <property type="match status" value="1"/>
</dbReference>
<protein>
    <recommendedName>
        <fullName evidence="2">Copper type II ascorbate-dependent monooxygenase C-terminal domain-containing protein</fullName>
    </recommendedName>
</protein>
<organism evidence="3 4">
    <name type="scientific">Rotaria sordida</name>
    <dbReference type="NCBI Taxonomy" id="392033"/>
    <lineage>
        <taxon>Eukaryota</taxon>
        <taxon>Metazoa</taxon>
        <taxon>Spiralia</taxon>
        <taxon>Gnathifera</taxon>
        <taxon>Rotifera</taxon>
        <taxon>Eurotatoria</taxon>
        <taxon>Bdelloidea</taxon>
        <taxon>Philodinida</taxon>
        <taxon>Philodinidae</taxon>
        <taxon>Rotaria</taxon>
    </lineage>
</organism>
<dbReference type="SUPFAM" id="SSF49742">
    <property type="entry name" value="PHM/PNGase F"/>
    <property type="match status" value="1"/>
</dbReference>
<keyword evidence="1" id="KW-1015">Disulfide bond</keyword>
<accession>A0A819GCM0</accession>
<dbReference type="Pfam" id="PF03712">
    <property type="entry name" value="Cu2_monoox_C"/>
    <property type="match status" value="1"/>
</dbReference>
<evidence type="ECO:0000313" key="3">
    <source>
        <dbReference type="EMBL" id="CAF3879476.1"/>
    </source>
</evidence>
<feature type="domain" description="Copper type II ascorbate-dependent monooxygenase C-terminal" evidence="2">
    <location>
        <begin position="118"/>
        <end position="199"/>
    </location>
</feature>
<evidence type="ECO:0000313" key="4">
    <source>
        <dbReference type="Proteomes" id="UP000663836"/>
    </source>
</evidence>
<dbReference type="InterPro" id="IPR024548">
    <property type="entry name" value="Cu2_monoox_C"/>
</dbReference>
<feature type="non-terminal residue" evidence="3">
    <location>
        <position position="1"/>
    </location>
</feature>
<evidence type="ECO:0000256" key="1">
    <source>
        <dbReference type="ARBA" id="ARBA00023157"/>
    </source>
</evidence>
<evidence type="ECO:0000259" key="2">
    <source>
        <dbReference type="Pfam" id="PF03712"/>
    </source>
</evidence>
<dbReference type="InterPro" id="IPR014784">
    <property type="entry name" value="Cu2_ascorb_mOase-like_C"/>
</dbReference>
<comment type="caution">
    <text evidence="3">The sequence shown here is derived from an EMBL/GenBank/DDBJ whole genome shotgun (WGS) entry which is preliminary data.</text>
</comment>
<dbReference type="InterPro" id="IPR008977">
    <property type="entry name" value="PHM/PNGase_F_dom_sf"/>
</dbReference>
<dbReference type="GO" id="GO:0004500">
    <property type="term" value="F:dopamine beta-monooxygenase activity"/>
    <property type="evidence" value="ECO:0007669"/>
    <property type="project" value="InterPro"/>
</dbReference>
<dbReference type="Gene3D" id="2.60.120.230">
    <property type="match status" value="1"/>
</dbReference>
<sequence>MPEQAAILYSRFMDSNFVKRLTQLMILDDEDDNDETTLDKTRFAMFKVCASPIWHARQVAIEFVQTMIFCNLFNARPYANRIHDLVFKSLFDEQFEVRIIASTTLSGLYQCDYIQVTKEDLNIPKSGITIISAFPHAHLQGRSIWTKIIRNKKAVQYLFNSESCDFHYQFQNRFTEPIKLYPGDEFATRCVYNTMNKTILINGQRYPSDGRGLCLCKCCKGKDCYATETKGSFALINGNRCYDSKYACIS</sequence>
<dbReference type="PANTHER" id="PTHR10157">
    <property type="entry name" value="DOPAMINE BETA HYDROXYLASE RELATED"/>
    <property type="match status" value="1"/>
</dbReference>
<reference evidence="3" key="1">
    <citation type="submission" date="2021-02" db="EMBL/GenBank/DDBJ databases">
        <authorList>
            <person name="Nowell W R."/>
        </authorList>
    </citation>
    <scope>NUCLEOTIDE SEQUENCE</scope>
</reference>
<dbReference type="InterPro" id="IPR016024">
    <property type="entry name" value="ARM-type_fold"/>
</dbReference>
<dbReference type="AlphaFoldDB" id="A0A819GCM0"/>
<name>A0A819GCM0_9BILA</name>
<dbReference type="SUPFAM" id="SSF48371">
    <property type="entry name" value="ARM repeat"/>
    <property type="match status" value="1"/>
</dbReference>
<dbReference type="Proteomes" id="UP000663836">
    <property type="component" value="Unassembled WGS sequence"/>
</dbReference>
<dbReference type="EMBL" id="CAJOBD010002404">
    <property type="protein sequence ID" value="CAF3879476.1"/>
    <property type="molecule type" value="Genomic_DNA"/>
</dbReference>
<dbReference type="InterPro" id="IPR000945">
    <property type="entry name" value="DBH-like"/>
</dbReference>